<protein>
    <submittedName>
        <fullName evidence="2">Uncharacterized protein</fullName>
    </submittedName>
</protein>
<dbReference type="EMBL" id="JAOYFB010000044">
    <property type="protein sequence ID" value="KAK4045545.1"/>
    <property type="molecule type" value="Genomic_DNA"/>
</dbReference>
<feature type="region of interest" description="Disordered" evidence="1">
    <location>
        <begin position="510"/>
        <end position="539"/>
    </location>
</feature>
<feature type="region of interest" description="Disordered" evidence="1">
    <location>
        <begin position="615"/>
        <end position="649"/>
    </location>
</feature>
<name>A0ABR0BAD5_9CRUS</name>
<keyword evidence="3" id="KW-1185">Reference proteome</keyword>
<evidence type="ECO:0000313" key="3">
    <source>
        <dbReference type="Proteomes" id="UP001234178"/>
    </source>
</evidence>
<evidence type="ECO:0000313" key="2">
    <source>
        <dbReference type="EMBL" id="KAK4045545.1"/>
    </source>
</evidence>
<dbReference type="Proteomes" id="UP001234178">
    <property type="component" value="Unassembled WGS sequence"/>
</dbReference>
<accession>A0ABR0BAD5</accession>
<sequence>MAASRGSIGMRWATASGGRRPVERGLPETDGPRFGGPLRFEKVTTRPQKWRGLAGGRRRISKRGGRIPKVFGDFCLRIAAEEEAACFAKAGGVPNRLPPEYQGDLRAPPKEVVELDDHLSPRREFDFATQVLGPLNKHIRARGIGPNRLQQIKSLCAVAAPEARRKRLGGGRRRSCVEIHQTGLVEERVSDVVGRLAVPARLREGERDAKFLNDCSDFLADVQTIGELPTKDAHLLFGVIHFDDVLSRHLHPVGAGASLCAHRERANAATLGNDIGFRQWLVELETLIDILEHEPPILGSNYGLRVVDARVGGADTRAWPHGNHEKEPSVVCEERQHPLVGRESIDDEVNALRKHVLVVGLRPVFVFNASTKGPHAFSSTFAWIAKVSPVTVVEGASYEVPHEACVVVVENRLFLGDRAHRKQTRFLGEEISDKPIEPGTQRELPEAVAEPLFVHHVKADLADRRRVAPDQMVARHAELSHEGELEALHVLDAAPRQIDDCWLVNEAKSPRSTKATRAPRAERQAAATAPLMPPPTSSTSWVPCWSRATLVVRSDGAAGLREDNMAPTIDQNPAHRAPMDGTGANRSARRFALAFPPRNVPGGVANRLRLFDLPSAGPRADALPLRERRARPSTPGRLYRAAHQEKPWL</sequence>
<organism evidence="2 3">
    <name type="scientific">Daphnia magna</name>
    <dbReference type="NCBI Taxonomy" id="35525"/>
    <lineage>
        <taxon>Eukaryota</taxon>
        <taxon>Metazoa</taxon>
        <taxon>Ecdysozoa</taxon>
        <taxon>Arthropoda</taxon>
        <taxon>Crustacea</taxon>
        <taxon>Branchiopoda</taxon>
        <taxon>Diplostraca</taxon>
        <taxon>Cladocera</taxon>
        <taxon>Anomopoda</taxon>
        <taxon>Daphniidae</taxon>
        <taxon>Daphnia</taxon>
    </lineage>
</organism>
<reference evidence="2 3" key="1">
    <citation type="journal article" date="2023" name="Nucleic Acids Res.">
        <title>The hologenome of Daphnia magna reveals possible DNA methylation and microbiome-mediated evolution of the host genome.</title>
        <authorList>
            <person name="Chaturvedi A."/>
            <person name="Li X."/>
            <person name="Dhandapani V."/>
            <person name="Marshall H."/>
            <person name="Kissane S."/>
            <person name="Cuenca-Cambronero M."/>
            <person name="Asole G."/>
            <person name="Calvet F."/>
            <person name="Ruiz-Romero M."/>
            <person name="Marangio P."/>
            <person name="Guigo R."/>
            <person name="Rago D."/>
            <person name="Mirbahai L."/>
            <person name="Eastwood N."/>
            <person name="Colbourne J.K."/>
            <person name="Zhou J."/>
            <person name="Mallon E."/>
            <person name="Orsini L."/>
        </authorList>
    </citation>
    <scope>NUCLEOTIDE SEQUENCE [LARGE SCALE GENOMIC DNA]</scope>
    <source>
        <strain evidence="2">LRV0_1</strain>
    </source>
</reference>
<feature type="region of interest" description="Disordered" evidence="1">
    <location>
        <begin position="1"/>
        <end position="36"/>
    </location>
</feature>
<proteinExistence type="predicted"/>
<comment type="caution">
    <text evidence="2">The sequence shown here is derived from an EMBL/GenBank/DDBJ whole genome shotgun (WGS) entry which is preliminary data.</text>
</comment>
<feature type="compositionally biased region" description="Basic and acidic residues" evidence="1">
    <location>
        <begin position="20"/>
        <end position="31"/>
    </location>
</feature>
<evidence type="ECO:0000256" key="1">
    <source>
        <dbReference type="SAM" id="MobiDB-lite"/>
    </source>
</evidence>
<gene>
    <name evidence="2" type="ORF">OUZ56_033169</name>
</gene>